<evidence type="ECO:0000313" key="3">
    <source>
        <dbReference type="Proteomes" id="UP001595683"/>
    </source>
</evidence>
<dbReference type="Gene3D" id="3.10.310.50">
    <property type="match status" value="1"/>
</dbReference>
<sequence length="182" mass="19016">MNRPRRFHAARLSLILAALAVGIGGLAWTVHQAARDAEASAVPVAPVAITLSGRVTDAAHLLSPSDSAALDRQLAEFERHTGHQMVVVTAPGLGGADIATFTRALGNAWGIGRKGINDGIIVLVAPVDRQARIAVGDGLRARLTDQDCAAILQQRMVPAFREGHYGQGLRAAVAAITAKLPD</sequence>
<dbReference type="PANTHER" id="PTHR30373:SF2">
    <property type="entry name" value="UPF0603 PROTEIN YGCG"/>
    <property type="match status" value="1"/>
</dbReference>
<organism evidence="2 3">
    <name type="scientific">Novosphingobium pokkalii</name>
    <dbReference type="NCBI Taxonomy" id="1770194"/>
    <lineage>
        <taxon>Bacteria</taxon>
        <taxon>Pseudomonadati</taxon>
        <taxon>Pseudomonadota</taxon>
        <taxon>Alphaproteobacteria</taxon>
        <taxon>Sphingomonadales</taxon>
        <taxon>Sphingomonadaceae</taxon>
        <taxon>Novosphingobium</taxon>
    </lineage>
</organism>
<evidence type="ECO:0000259" key="1">
    <source>
        <dbReference type="Pfam" id="PF04536"/>
    </source>
</evidence>
<dbReference type="RefSeq" id="WP_191324096.1">
    <property type="nucleotide sequence ID" value="NZ_BMZP01000007.1"/>
</dbReference>
<proteinExistence type="predicted"/>
<reference evidence="3" key="1">
    <citation type="journal article" date="2019" name="Int. J. Syst. Evol. Microbiol.">
        <title>The Global Catalogue of Microorganisms (GCM) 10K type strain sequencing project: providing services to taxonomists for standard genome sequencing and annotation.</title>
        <authorList>
            <consortium name="The Broad Institute Genomics Platform"/>
            <consortium name="The Broad Institute Genome Sequencing Center for Infectious Disease"/>
            <person name="Wu L."/>
            <person name="Ma J."/>
        </authorList>
    </citation>
    <scope>NUCLEOTIDE SEQUENCE [LARGE SCALE GENOMIC DNA]</scope>
    <source>
        <strain evidence="3">KCTC 42224</strain>
    </source>
</reference>
<dbReference type="Pfam" id="PF04536">
    <property type="entry name" value="TPM_phosphatase"/>
    <property type="match status" value="1"/>
</dbReference>
<name>A0ABV7V5Z8_9SPHN</name>
<keyword evidence="3" id="KW-1185">Reference proteome</keyword>
<protein>
    <submittedName>
        <fullName evidence="2">TPM domain-containing protein</fullName>
    </submittedName>
</protein>
<dbReference type="PANTHER" id="PTHR30373">
    <property type="entry name" value="UPF0603 PROTEIN YGCG"/>
    <property type="match status" value="1"/>
</dbReference>
<dbReference type="EMBL" id="JBHRYE010000021">
    <property type="protein sequence ID" value="MFC3672312.1"/>
    <property type="molecule type" value="Genomic_DNA"/>
</dbReference>
<evidence type="ECO:0000313" key="2">
    <source>
        <dbReference type="EMBL" id="MFC3672312.1"/>
    </source>
</evidence>
<gene>
    <name evidence="2" type="ORF">ACFOOT_12855</name>
</gene>
<feature type="domain" description="TPM" evidence="1">
    <location>
        <begin position="55"/>
        <end position="178"/>
    </location>
</feature>
<comment type="caution">
    <text evidence="2">The sequence shown here is derived from an EMBL/GenBank/DDBJ whole genome shotgun (WGS) entry which is preliminary data.</text>
</comment>
<dbReference type="Proteomes" id="UP001595683">
    <property type="component" value="Unassembled WGS sequence"/>
</dbReference>
<accession>A0ABV7V5Z8</accession>
<dbReference type="InterPro" id="IPR007621">
    <property type="entry name" value="TPM_dom"/>
</dbReference>